<dbReference type="InterPro" id="IPR012341">
    <property type="entry name" value="6hp_glycosidase-like_sf"/>
</dbReference>
<dbReference type="Proteomes" id="UP000187203">
    <property type="component" value="Unassembled WGS sequence"/>
</dbReference>
<dbReference type="GO" id="GO:0005975">
    <property type="term" value="P:carbohydrate metabolic process"/>
    <property type="evidence" value="ECO:0007669"/>
    <property type="project" value="InterPro"/>
</dbReference>
<dbReference type="Gene3D" id="1.50.10.10">
    <property type="match status" value="1"/>
</dbReference>
<dbReference type="EMBL" id="AWUE01020681">
    <property type="protein sequence ID" value="OMO67060.1"/>
    <property type="molecule type" value="Genomic_DNA"/>
</dbReference>
<keyword evidence="1" id="KW-0378">Hydrolase</keyword>
<dbReference type="AlphaFoldDB" id="A0A1R3H9S9"/>
<organism evidence="1 2">
    <name type="scientific">Corchorus olitorius</name>
    <dbReference type="NCBI Taxonomy" id="93759"/>
    <lineage>
        <taxon>Eukaryota</taxon>
        <taxon>Viridiplantae</taxon>
        <taxon>Streptophyta</taxon>
        <taxon>Embryophyta</taxon>
        <taxon>Tracheophyta</taxon>
        <taxon>Spermatophyta</taxon>
        <taxon>Magnoliopsida</taxon>
        <taxon>eudicotyledons</taxon>
        <taxon>Gunneridae</taxon>
        <taxon>Pentapetalae</taxon>
        <taxon>rosids</taxon>
        <taxon>malvids</taxon>
        <taxon>Malvales</taxon>
        <taxon>Malvaceae</taxon>
        <taxon>Grewioideae</taxon>
        <taxon>Apeibeae</taxon>
        <taxon>Corchorus</taxon>
    </lineage>
</organism>
<gene>
    <name evidence="1" type="ORF">COLO4_30247</name>
</gene>
<keyword evidence="2" id="KW-1185">Reference proteome</keyword>
<dbReference type="OrthoDB" id="10257085at2759"/>
<proteinExistence type="predicted"/>
<protein>
    <submittedName>
        <fullName evidence="1">Six-hairpin glycosidase</fullName>
    </submittedName>
</protein>
<dbReference type="STRING" id="93759.A0A1R3H9S9"/>
<comment type="caution">
    <text evidence="1">The sequence shown here is derived from an EMBL/GenBank/DDBJ whole genome shotgun (WGS) entry which is preliminary data.</text>
</comment>
<name>A0A1R3H9S9_9ROSI</name>
<dbReference type="SUPFAM" id="SSF48208">
    <property type="entry name" value="Six-hairpin glycosidases"/>
    <property type="match status" value="1"/>
</dbReference>
<dbReference type="InterPro" id="IPR008928">
    <property type="entry name" value="6-hairpin_glycosidase_sf"/>
</dbReference>
<keyword evidence="1" id="KW-0326">Glycosidase</keyword>
<accession>A0A1R3H9S9</accession>
<reference evidence="2" key="1">
    <citation type="submission" date="2013-09" db="EMBL/GenBank/DDBJ databases">
        <title>Corchorus olitorius genome sequencing.</title>
        <authorList>
            <person name="Alam M."/>
            <person name="Haque M.S."/>
            <person name="Islam M.S."/>
            <person name="Emdad E.M."/>
            <person name="Islam M.M."/>
            <person name="Ahmed B."/>
            <person name="Halim A."/>
            <person name="Hossen Q.M.M."/>
            <person name="Hossain M.Z."/>
            <person name="Ahmed R."/>
            <person name="Khan M.M."/>
            <person name="Islam R."/>
            <person name="Rashid M.M."/>
            <person name="Khan S.A."/>
            <person name="Rahman M.S."/>
            <person name="Alam M."/>
            <person name="Yahiya A.S."/>
            <person name="Khan M.S."/>
            <person name="Azam M.S."/>
            <person name="Haque T."/>
            <person name="Lashkar M.Z.H."/>
            <person name="Akhand A.I."/>
            <person name="Morshed G."/>
            <person name="Roy S."/>
            <person name="Uddin K.S."/>
            <person name="Rabeya T."/>
            <person name="Hossain A.S."/>
            <person name="Chowdhury A."/>
            <person name="Snigdha A.R."/>
            <person name="Mortoza M.S."/>
            <person name="Matin S.A."/>
            <person name="Hoque S.M.E."/>
            <person name="Islam M.K."/>
            <person name="Roy D.K."/>
            <person name="Haider R."/>
            <person name="Moosa M.M."/>
            <person name="Elias S.M."/>
            <person name="Hasan A.M."/>
            <person name="Jahan S."/>
            <person name="Shafiuddin M."/>
            <person name="Mahmood N."/>
            <person name="Shommy N.S."/>
        </authorList>
    </citation>
    <scope>NUCLEOTIDE SEQUENCE [LARGE SCALE GENOMIC DNA]</scope>
    <source>
        <strain evidence="2">cv. O-4</strain>
    </source>
</reference>
<evidence type="ECO:0000313" key="2">
    <source>
        <dbReference type="Proteomes" id="UP000187203"/>
    </source>
</evidence>
<sequence length="68" mass="7281">MVAGPDQLDDFSDQRDKPWFTEPSIASNAGLVAALIAHHHPPRPSSASTGLNLGIDSMGLFDKIHLDT</sequence>
<dbReference type="GO" id="GO:0016798">
    <property type="term" value="F:hydrolase activity, acting on glycosyl bonds"/>
    <property type="evidence" value="ECO:0007669"/>
    <property type="project" value="UniProtKB-KW"/>
</dbReference>
<evidence type="ECO:0000313" key="1">
    <source>
        <dbReference type="EMBL" id="OMO67060.1"/>
    </source>
</evidence>